<feature type="signal peptide" evidence="2">
    <location>
        <begin position="1"/>
        <end position="19"/>
    </location>
</feature>
<evidence type="ECO:0000256" key="1">
    <source>
        <dbReference type="SAM" id="Phobius"/>
    </source>
</evidence>
<keyword evidence="1" id="KW-0812">Transmembrane</keyword>
<protein>
    <submittedName>
        <fullName evidence="3">Uncharacterized protein</fullName>
    </submittedName>
</protein>
<keyword evidence="1" id="KW-0472">Membrane</keyword>
<evidence type="ECO:0000313" key="3">
    <source>
        <dbReference type="EMBL" id="EDZ73148.1"/>
    </source>
</evidence>
<comment type="caution">
    <text evidence="3">The sequence shown here is derived from an EMBL/GenBank/DDBJ whole genome shotgun (WGS) entry which is preliminary data.</text>
</comment>
<feature type="transmembrane region" description="Helical" evidence="1">
    <location>
        <begin position="57"/>
        <end position="78"/>
    </location>
</feature>
<organism evidence="3 4">
    <name type="scientific">Saccharomyces cerevisiae (strain AWRI1631)</name>
    <name type="common">Baker's yeast</name>
    <dbReference type="NCBI Taxonomy" id="545124"/>
    <lineage>
        <taxon>Eukaryota</taxon>
        <taxon>Fungi</taxon>
        <taxon>Dikarya</taxon>
        <taxon>Ascomycota</taxon>
        <taxon>Saccharomycotina</taxon>
        <taxon>Saccharomycetes</taxon>
        <taxon>Saccharomycetales</taxon>
        <taxon>Saccharomycetaceae</taxon>
        <taxon>Saccharomyces</taxon>
    </lineage>
</organism>
<accession>B5VFZ5</accession>
<keyword evidence="1" id="KW-1133">Transmembrane helix</keyword>
<feature type="transmembrane region" description="Helical" evidence="1">
    <location>
        <begin position="123"/>
        <end position="143"/>
    </location>
</feature>
<evidence type="ECO:0000256" key="2">
    <source>
        <dbReference type="SAM" id="SignalP"/>
    </source>
</evidence>
<dbReference type="AlphaFoldDB" id="B5VFZ5"/>
<dbReference type="EMBL" id="ABSV01000434">
    <property type="protein sequence ID" value="EDZ73148.1"/>
    <property type="molecule type" value="Genomic_DNA"/>
</dbReference>
<gene>
    <name evidence="3" type="ORF">AWRI1631_43170</name>
</gene>
<sequence>MSNPLCGTMIFSLIAFCLSKALVQLLTASTSPSGKEDMYFETSPFKSLFFKESCNSIIVSKAVITFSKSFTLIVLLWIRANILSKSGNFENVISSCSLNVISCNKESTLSSLLSISFLRNNGCINHFFIILLPIGVIALLNNLNKVPLSEPSNELENISKFCKVIPSKTMECCDFTKSYSLIFFIEIKFLSSFNHFK</sequence>
<feature type="chain" id="PRO_5002836924" evidence="2">
    <location>
        <begin position="20"/>
        <end position="197"/>
    </location>
</feature>
<proteinExistence type="predicted"/>
<reference evidence="3 4" key="1">
    <citation type="journal article" date="2008" name="FEMS Yeast Res.">
        <title>Comparative genome analysis of a Saccharomyces cerevisiae wine strain.</title>
        <authorList>
            <person name="Borneman A.R."/>
            <person name="Forgan A.H."/>
            <person name="Pretorius I.S."/>
            <person name="Chambers P.J."/>
        </authorList>
    </citation>
    <scope>NUCLEOTIDE SEQUENCE [LARGE SCALE GENOMIC DNA]</scope>
    <source>
        <strain evidence="3 4">AWRI1631</strain>
    </source>
</reference>
<evidence type="ECO:0000313" key="4">
    <source>
        <dbReference type="Proteomes" id="UP000008988"/>
    </source>
</evidence>
<keyword evidence="2" id="KW-0732">Signal</keyword>
<name>B5VFZ5_YEAS6</name>
<dbReference type="Proteomes" id="UP000008988">
    <property type="component" value="Unassembled WGS sequence"/>
</dbReference>